<evidence type="ECO:0000313" key="1">
    <source>
        <dbReference type="EMBL" id="CAG8837507.1"/>
    </source>
</evidence>
<sequence length="172" mass="19627">EVDSSITTNLSNLRSETSLSLQNFEDTHDVRLQNKKQRMLKHIEDLEQCYFSSRLKASISHESLSNFTTTLCTFTRYSNLRLINILRYGDIFSTSSIVSTIEFDRDDEYFATAGVTKKIKVFEFGNIERNGYIGSLGGYSSSSIRDSTSGPRKVMDSFLHYPIREMSSNSKI</sequence>
<proteinExistence type="predicted"/>
<feature type="non-terminal residue" evidence="1">
    <location>
        <position position="172"/>
    </location>
</feature>
<keyword evidence="2" id="KW-1185">Reference proteome</keyword>
<name>A0ACA9SF60_9GLOM</name>
<comment type="caution">
    <text evidence="1">The sequence shown here is derived from an EMBL/GenBank/DDBJ whole genome shotgun (WGS) entry which is preliminary data.</text>
</comment>
<accession>A0ACA9SF60</accession>
<gene>
    <name evidence="1" type="ORF">RPERSI_LOCUS30332</name>
</gene>
<dbReference type="Proteomes" id="UP000789920">
    <property type="component" value="Unassembled WGS sequence"/>
</dbReference>
<dbReference type="EMBL" id="CAJVQC010117860">
    <property type="protein sequence ID" value="CAG8837507.1"/>
    <property type="molecule type" value="Genomic_DNA"/>
</dbReference>
<reference evidence="1" key="1">
    <citation type="submission" date="2021-06" db="EMBL/GenBank/DDBJ databases">
        <authorList>
            <person name="Kallberg Y."/>
            <person name="Tangrot J."/>
            <person name="Rosling A."/>
        </authorList>
    </citation>
    <scope>NUCLEOTIDE SEQUENCE</scope>
    <source>
        <strain evidence="1">MA461A</strain>
    </source>
</reference>
<protein>
    <submittedName>
        <fullName evidence="1">26543_t:CDS:1</fullName>
    </submittedName>
</protein>
<feature type="non-terminal residue" evidence="1">
    <location>
        <position position="1"/>
    </location>
</feature>
<evidence type="ECO:0000313" key="2">
    <source>
        <dbReference type="Proteomes" id="UP000789920"/>
    </source>
</evidence>
<organism evidence="1 2">
    <name type="scientific">Racocetra persica</name>
    <dbReference type="NCBI Taxonomy" id="160502"/>
    <lineage>
        <taxon>Eukaryota</taxon>
        <taxon>Fungi</taxon>
        <taxon>Fungi incertae sedis</taxon>
        <taxon>Mucoromycota</taxon>
        <taxon>Glomeromycotina</taxon>
        <taxon>Glomeromycetes</taxon>
        <taxon>Diversisporales</taxon>
        <taxon>Gigasporaceae</taxon>
        <taxon>Racocetra</taxon>
    </lineage>
</organism>